<dbReference type="PANTHER" id="PTHR33751:SF1">
    <property type="entry name" value="CBB3-TYPE CYTOCHROME C OXIDASE SUBUNIT FIXP"/>
    <property type="match status" value="1"/>
</dbReference>
<dbReference type="Pfam" id="PF14715">
    <property type="entry name" value="FixP_N"/>
    <property type="match status" value="1"/>
</dbReference>
<keyword evidence="5" id="KW-0408">Iron</keyword>
<reference evidence="6" key="1">
    <citation type="submission" date="2020-11" db="EMBL/GenBank/DDBJ databases">
        <authorList>
            <person name="Tran Van P."/>
        </authorList>
    </citation>
    <scope>NUCLEOTIDE SEQUENCE</scope>
</reference>
<accession>A0A7R8X1S5</accession>
<dbReference type="InterPro" id="IPR036909">
    <property type="entry name" value="Cyt_c-like_dom_sf"/>
</dbReference>
<dbReference type="PANTHER" id="PTHR33751">
    <property type="entry name" value="CBB3-TYPE CYTOCHROME C OXIDASE SUBUNIT FIXP"/>
    <property type="match status" value="1"/>
</dbReference>
<dbReference type="EMBL" id="OB712761">
    <property type="protein sequence ID" value="CAD7238969.1"/>
    <property type="molecule type" value="Genomic_DNA"/>
</dbReference>
<dbReference type="Gene3D" id="6.10.280.130">
    <property type="match status" value="1"/>
</dbReference>
<dbReference type="GO" id="GO:0009055">
    <property type="term" value="F:electron transfer activity"/>
    <property type="evidence" value="ECO:0007669"/>
    <property type="project" value="InterPro"/>
</dbReference>
<organism evidence="6">
    <name type="scientific">Cyprideis torosa</name>
    <dbReference type="NCBI Taxonomy" id="163714"/>
    <lineage>
        <taxon>Eukaryota</taxon>
        <taxon>Metazoa</taxon>
        <taxon>Ecdysozoa</taxon>
        <taxon>Arthropoda</taxon>
        <taxon>Crustacea</taxon>
        <taxon>Oligostraca</taxon>
        <taxon>Ostracoda</taxon>
        <taxon>Podocopa</taxon>
        <taxon>Podocopida</taxon>
        <taxon>Cytherocopina</taxon>
        <taxon>Cytheroidea</taxon>
        <taxon>Cytherideidae</taxon>
        <taxon>Cyprideis</taxon>
    </lineage>
</organism>
<gene>
    <name evidence="6" type="ORF">CTOB1V02_LOCUS16784</name>
</gene>
<evidence type="ECO:0000256" key="4">
    <source>
        <dbReference type="ARBA" id="ARBA00022723"/>
    </source>
</evidence>
<dbReference type="OrthoDB" id="1930491at2759"/>
<dbReference type="InterPro" id="IPR032858">
    <property type="entry name" value="CcoP_N"/>
</dbReference>
<dbReference type="SUPFAM" id="SSF46626">
    <property type="entry name" value="Cytochrome c"/>
    <property type="match status" value="1"/>
</dbReference>
<comment type="function">
    <text evidence="1">Electron carrier protein. The oxidized form of the cytochrome c heme group can accept an electron from the heme group of the cytochrome c1 subunit of cytochrome reductase. Cytochrome c then transfers this electron to the cytochrome oxidase complex, the final protein carrier in the mitochondrial electron-transport chain.</text>
</comment>
<evidence type="ECO:0000256" key="3">
    <source>
        <dbReference type="ARBA" id="ARBA00022617"/>
    </source>
</evidence>
<comment type="similarity">
    <text evidence="2">Belongs to the cytochrome c family.</text>
</comment>
<name>A0A7R8X1S5_9CRUS</name>
<dbReference type="Gene3D" id="1.10.760.10">
    <property type="entry name" value="Cytochrome c-like domain"/>
    <property type="match status" value="1"/>
</dbReference>
<evidence type="ECO:0000256" key="5">
    <source>
        <dbReference type="ARBA" id="ARBA00023004"/>
    </source>
</evidence>
<proteinExistence type="inferred from homology"/>
<sequence length="167" mass="17957">LWLFYITMVFAVVYYALYPGMGTFKGALNWTTNQWEGEMANADAEYGPIFKQFADQDIATLASNTEAVAIGRRLYLNYCSACHGSDAGGAKGFPNLADGDWLYGGQPEAIKTSIMSGRNGVMPPMGAPLGGEEGVENVANYVLSLSGREHDAAKAEAATYIYSLSNK</sequence>
<dbReference type="GO" id="GO:0020037">
    <property type="term" value="F:heme binding"/>
    <property type="evidence" value="ECO:0007669"/>
    <property type="project" value="InterPro"/>
</dbReference>
<keyword evidence="4" id="KW-0479">Metal-binding</keyword>
<dbReference type="InterPro" id="IPR009056">
    <property type="entry name" value="Cyt_c-like_dom"/>
</dbReference>
<dbReference type="InterPro" id="IPR038414">
    <property type="entry name" value="CcoP_N_sf"/>
</dbReference>
<evidence type="ECO:0000313" key="6">
    <source>
        <dbReference type="EMBL" id="CAD7238969.1"/>
    </source>
</evidence>
<evidence type="ECO:0000256" key="1">
    <source>
        <dbReference type="ARBA" id="ARBA00002555"/>
    </source>
</evidence>
<dbReference type="AlphaFoldDB" id="A0A7R8X1S5"/>
<keyword evidence="3" id="KW-0349">Heme</keyword>
<feature type="non-terminal residue" evidence="6">
    <location>
        <position position="1"/>
    </location>
</feature>
<protein>
    <submittedName>
        <fullName evidence="6">Uncharacterized protein</fullName>
    </submittedName>
</protein>
<dbReference type="Pfam" id="PF13442">
    <property type="entry name" value="Cytochrome_CBB3"/>
    <property type="match status" value="1"/>
</dbReference>
<dbReference type="GO" id="GO:0046872">
    <property type="term" value="F:metal ion binding"/>
    <property type="evidence" value="ECO:0007669"/>
    <property type="project" value="UniProtKB-KW"/>
</dbReference>
<dbReference type="InterPro" id="IPR050597">
    <property type="entry name" value="Cytochrome_c_Oxidase_Subunit"/>
</dbReference>
<evidence type="ECO:0000256" key="2">
    <source>
        <dbReference type="ARBA" id="ARBA00006488"/>
    </source>
</evidence>
<dbReference type="PROSITE" id="PS51007">
    <property type="entry name" value="CYTC"/>
    <property type="match status" value="1"/>
</dbReference>